<accession>A0ABQ3YHH9</accession>
<dbReference type="SUPFAM" id="SSF48371">
    <property type="entry name" value="ARM repeat"/>
    <property type="match status" value="1"/>
</dbReference>
<comment type="caution">
    <text evidence="1">The sequence shown here is derived from an EMBL/GenBank/DDBJ whole genome shotgun (WGS) entry which is preliminary data.</text>
</comment>
<dbReference type="Pfam" id="PF13646">
    <property type="entry name" value="HEAT_2"/>
    <property type="match status" value="1"/>
</dbReference>
<dbReference type="Gene3D" id="1.25.10.10">
    <property type="entry name" value="Leucine-rich Repeat Variant"/>
    <property type="match status" value="1"/>
</dbReference>
<dbReference type="RefSeq" id="WP_203775653.1">
    <property type="nucleotide sequence ID" value="NZ_BAAABO010000058.1"/>
</dbReference>
<evidence type="ECO:0000313" key="2">
    <source>
        <dbReference type="Proteomes" id="UP000609879"/>
    </source>
</evidence>
<organism evidence="1 2">
    <name type="scientific">Paractinoplanes deccanensis</name>
    <dbReference type="NCBI Taxonomy" id="113561"/>
    <lineage>
        <taxon>Bacteria</taxon>
        <taxon>Bacillati</taxon>
        <taxon>Actinomycetota</taxon>
        <taxon>Actinomycetes</taxon>
        <taxon>Micromonosporales</taxon>
        <taxon>Micromonosporaceae</taxon>
        <taxon>Paractinoplanes</taxon>
    </lineage>
</organism>
<evidence type="ECO:0008006" key="3">
    <source>
        <dbReference type="Google" id="ProtNLM"/>
    </source>
</evidence>
<evidence type="ECO:0000313" key="1">
    <source>
        <dbReference type="EMBL" id="GID79451.1"/>
    </source>
</evidence>
<name>A0ABQ3YHH9_9ACTN</name>
<keyword evidence="2" id="KW-1185">Reference proteome</keyword>
<reference evidence="1 2" key="1">
    <citation type="submission" date="2021-01" db="EMBL/GenBank/DDBJ databases">
        <title>Whole genome shotgun sequence of Actinoplanes deccanensis NBRC 13994.</title>
        <authorList>
            <person name="Komaki H."/>
            <person name="Tamura T."/>
        </authorList>
    </citation>
    <scope>NUCLEOTIDE SEQUENCE [LARGE SCALE GENOMIC DNA]</scope>
    <source>
        <strain evidence="1 2">NBRC 13994</strain>
    </source>
</reference>
<dbReference type="Proteomes" id="UP000609879">
    <property type="component" value="Unassembled WGS sequence"/>
</dbReference>
<dbReference type="EMBL" id="BOMI01000171">
    <property type="protein sequence ID" value="GID79451.1"/>
    <property type="molecule type" value="Genomic_DNA"/>
</dbReference>
<gene>
    <name evidence="1" type="ORF">Ade02nite_80920</name>
</gene>
<sequence length="63" mass="7074">MLIPLLTDEDVQLHAISALRRLRAAEARPALEALLTDHHGPVRRRARAALDRLRMSPGQGDER</sequence>
<dbReference type="InterPro" id="IPR011989">
    <property type="entry name" value="ARM-like"/>
</dbReference>
<protein>
    <recommendedName>
        <fullName evidence="3">HEAT repeat domain-containing protein</fullName>
    </recommendedName>
</protein>
<proteinExistence type="predicted"/>
<dbReference type="InterPro" id="IPR016024">
    <property type="entry name" value="ARM-type_fold"/>
</dbReference>